<keyword evidence="5 10" id="KW-0521">NADP</keyword>
<feature type="domain" description="Fatty acyl-CoA reductase C-terminal" evidence="11">
    <location>
        <begin position="482"/>
        <end position="574"/>
    </location>
</feature>
<evidence type="ECO:0000256" key="6">
    <source>
        <dbReference type="ARBA" id="ARBA00022989"/>
    </source>
</evidence>
<dbReference type="CDD" id="cd05236">
    <property type="entry name" value="FAR-N_SDR_e"/>
    <property type="match status" value="1"/>
</dbReference>
<proteinExistence type="inferred from homology"/>
<dbReference type="PANTHER" id="PTHR11011">
    <property type="entry name" value="MALE STERILITY PROTEIN 2-RELATED"/>
    <property type="match status" value="1"/>
</dbReference>
<dbReference type="FunFam" id="3.40.50.720:FF:000143">
    <property type="entry name" value="Fatty acyl-CoA reductase"/>
    <property type="match status" value="1"/>
</dbReference>
<dbReference type="GO" id="GO:0102965">
    <property type="term" value="F:alcohol-forming long-chain fatty acyl-CoA reductase activity"/>
    <property type="evidence" value="ECO:0007669"/>
    <property type="project" value="UniProtKB-EC"/>
</dbReference>
<sequence length="617" mass="71614">TGVEEIGTPIQEFFRNSHVFITGGTGFLGKVLTEKLIRSIPHFEKIYLLIRTKRGNTAQERFQKMFDLSRLSMLSLNLRTNNIGATKRIFPSKQQELKLKLNYQDPLLILGEKSFGKPKQTGVEEIGTPIQEFFRNSHVFITGGTGFLGKVLTEKLIRSIPHFEKIYLLIRTKRGNTAQERFQKMFEDKLFLRMKTEVPDYLSKVSFVEGDLSQPDLGLSEADRQMLSDKVNIVFHSAANVRFIEPLRVALESNLHGCERVLALAKRMKNLKSYVHVSTAYSYCVHRIIREEIPKISFSRDYILQLLENMNDQEIHDKIESFLEGWPNTYTLSKALCEDFIRDECKGMPICIYRPSVVGPSYREPVRGWTDNVYGPFGVMVGVAMGFLHCFRINKELCLDIVPVDLVVNGMIAAAWQTGSFRNPNLRIYNFIASYEMKADWKTINSYAERYLEYFPYSQSVWYSSFMFTTNSFVDEFCHIFLHKIPGLLLDRLAIISGQKPRLMKIYNNIAAVKTQLQYFLFQIWEFQNENIKDLRNALSDEDKEIFECDVRNVSFEEYFIVGNLGIRYYYLKDKMETIPSAKIKNKWLYWAHNTLKLFSGLVLLKLLVVIAHVLPI</sequence>
<evidence type="ECO:0000256" key="5">
    <source>
        <dbReference type="ARBA" id="ARBA00022857"/>
    </source>
</evidence>
<dbReference type="GO" id="GO:0005777">
    <property type="term" value="C:peroxisome"/>
    <property type="evidence" value="ECO:0007669"/>
    <property type="project" value="TreeGrafter"/>
</dbReference>
<evidence type="ECO:0000259" key="11">
    <source>
        <dbReference type="Pfam" id="PF03015"/>
    </source>
</evidence>
<evidence type="ECO:0000256" key="4">
    <source>
        <dbReference type="ARBA" id="ARBA00022692"/>
    </source>
</evidence>
<evidence type="ECO:0000256" key="9">
    <source>
        <dbReference type="ARBA" id="ARBA00052530"/>
    </source>
</evidence>
<dbReference type="InterPro" id="IPR013120">
    <property type="entry name" value="FAR_NAD-bd"/>
</dbReference>
<evidence type="ECO:0000256" key="3">
    <source>
        <dbReference type="ARBA" id="ARBA00022516"/>
    </source>
</evidence>
<accession>A0A1B6K7D9</accession>
<feature type="domain" description="Thioester reductase (TE)" evidence="12">
    <location>
        <begin position="141"/>
        <end position="411"/>
    </location>
</feature>
<gene>
    <name evidence="13" type="ORF">g.15985</name>
</gene>
<dbReference type="CDD" id="cd09071">
    <property type="entry name" value="FAR_C"/>
    <property type="match status" value="1"/>
</dbReference>
<evidence type="ECO:0000259" key="12">
    <source>
        <dbReference type="Pfam" id="PF07993"/>
    </source>
</evidence>
<dbReference type="Pfam" id="PF07993">
    <property type="entry name" value="NAD_binding_4"/>
    <property type="match status" value="2"/>
</dbReference>
<dbReference type="Pfam" id="PF03015">
    <property type="entry name" value="Sterile"/>
    <property type="match status" value="1"/>
</dbReference>
<dbReference type="GO" id="GO:0080019">
    <property type="term" value="F:alcohol-forming very long-chain fatty acyl-CoA reductase activity"/>
    <property type="evidence" value="ECO:0007669"/>
    <property type="project" value="InterPro"/>
</dbReference>
<organism evidence="13">
    <name type="scientific">Homalodisca liturata</name>
    <dbReference type="NCBI Taxonomy" id="320908"/>
    <lineage>
        <taxon>Eukaryota</taxon>
        <taxon>Metazoa</taxon>
        <taxon>Ecdysozoa</taxon>
        <taxon>Arthropoda</taxon>
        <taxon>Hexapoda</taxon>
        <taxon>Insecta</taxon>
        <taxon>Pterygota</taxon>
        <taxon>Neoptera</taxon>
        <taxon>Paraneoptera</taxon>
        <taxon>Hemiptera</taxon>
        <taxon>Auchenorrhyncha</taxon>
        <taxon>Membracoidea</taxon>
        <taxon>Cicadellidae</taxon>
        <taxon>Cicadellinae</taxon>
        <taxon>Proconiini</taxon>
        <taxon>Homalodisca</taxon>
    </lineage>
</organism>
<keyword evidence="8" id="KW-0472">Membrane</keyword>
<feature type="non-terminal residue" evidence="13">
    <location>
        <position position="1"/>
    </location>
</feature>
<dbReference type="InterPro" id="IPR026055">
    <property type="entry name" value="FAR"/>
</dbReference>
<dbReference type="PANTHER" id="PTHR11011:SF60">
    <property type="entry name" value="FATTY ACYL-COA REDUCTASE-RELATED"/>
    <property type="match status" value="1"/>
</dbReference>
<protein>
    <recommendedName>
        <fullName evidence="10">Fatty acyl-CoA reductase</fullName>
        <ecNumber evidence="10">1.2.1.84</ecNumber>
    </recommendedName>
</protein>
<dbReference type="InterPro" id="IPR036291">
    <property type="entry name" value="NAD(P)-bd_dom_sf"/>
</dbReference>
<comment type="catalytic activity">
    <reaction evidence="9 10">
        <text>a long-chain fatty acyl-CoA + 2 NADPH + 2 H(+) = a long-chain primary fatty alcohol + 2 NADP(+) + CoA</text>
        <dbReference type="Rhea" id="RHEA:52716"/>
        <dbReference type="ChEBI" id="CHEBI:15378"/>
        <dbReference type="ChEBI" id="CHEBI:57287"/>
        <dbReference type="ChEBI" id="CHEBI:57783"/>
        <dbReference type="ChEBI" id="CHEBI:58349"/>
        <dbReference type="ChEBI" id="CHEBI:77396"/>
        <dbReference type="ChEBI" id="CHEBI:83139"/>
        <dbReference type="EC" id="1.2.1.84"/>
    </reaction>
</comment>
<dbReference type="EMBL" id="GECU01000382">
    <property type="protein sequence ID" value="JAT07325.1"/>
    <property type="molecule type" value="Transcribed_RNA"/>
</dbReference>
<comment type="subcellular location">
    <subcellularLocation>
        <location evidence="1">Membrane</location>
        <topology evidence="1">Multi-pass membrane protein</topology>
    </subcellularLocation>
</comment>
<keyword evidence="7 10" id="KW-0443">Lipid metabolism</keyword>
<keyword evidence="6" id="KW-1133">Transmembrane helix</keyword>
<keyword evidence="4" id="KW-0812">Transmembrane</keyword>
<comment type="function">
    <text evidence="10">Catalyzes the reduction of fatty acyl-CoA to fatty alcohols.</text>
</comment>
<dbReference type="SUPFAM" id="SSF51735">
    <property type="entry name" value="NAD(P)-binding Rossmann-fold domains"/>
    <property type="match status" value="2"/>
</dbReference>
<evidence type="ECO:0000313" key="13">
    <source>
        <dbReference type="EMBL" id="JAT07325.1"/>
    </source>
</evidence>
<evidence type="ECO:0000256" key="10">
    <source>
        <dbReference type="RuleBase" id="RU363097"/>
    </source>
</evidence>
<evidence type="ECO:0000256" key="1">
    <source>
        <dbReference type="ARBA" id="ARBA00004141"/>
    </source>
</evidence>
<keyword evidence="10" id="KW-0560">Oxidoreductase</keyword>
<evidence type="ECO:0000256" key="7">
    <source>
        <dbReference type="ARBA" id="ARBA00023098"/>
    </source>
</evidence>
<name>A0A1B6K7D9_9HEMI</name>
<dbReference type="GO" id="GO:0016020">
    <property type="term" value="C:membrane"/>
    <property type="evidence" value="ECO:0007669"/>
    <property type="project" value="UniProtKB-SubCell"/>
</dbReference>
<dbReference type="Gene3D" id="3.40.50.720">
    <property type="entry name" value="NAD(P)-binding Rossmann-like Domain"/>
    <property type="match status" value="2"/>
</dbReference>
<dbReference type="InterPro" id="IPR033640">
    <property type="entry name" value="FAR_C"/>
</dbReference>
<reference evidence="13" key="1">
    <citation type="submission" date="2015-11" db="EMBL/GenBank/DDBJ databases">
        <title>De novo transcriptome assembly of four potential Pierce s Disease insect vectors from Arizona vineyards.</title>
        <authorList>
            <person name="Tassone E.E."/>
        </authorList>
    </citation>
    <scope>NUCLEOTIDE SEQUENCE</scope>
</reference>
<dbReference type="EC" id="1.2.1.84" evidence="10"/>
<evidence type="ECO:0000256" key="2">
    <source>
        <dbReference type="ARBA" id="ARBA00005928"/>
    </source>
</evidence>
<comment type="similarity">
    <text evidence="2 10">Belongs to the fatty acyl-CoA reductase family.</text>
</comment>
<evidence type="ECO:0000256" key="8">
    <source>
        <dbReference type="ARBA" id="ARBA00023136"/>
    </source>
</evidence>
<dbReference type="AlphaFoldDB" id="A0A1B6K7D9"/>
<dbReference type="GO" id="GO:0035336">
    <property type="term" value="P:long-chain fatty-acyl-CoA metabolic process"/>
    <property type="evidence" value="ECO:0007669"/>
    <property type="project" value="TreeGrafter"/>
</dbReference>
<feature type="domain" description="Thioester reductase (TE)" evidence="12">
    <location>
        <begin position="21"/>
        <end position="70"/>
    </location>
</feature>
<keyword evidence="3 10" id="KW-0444">Lipid biosynthesis</keyword>